<dbReference type="EMBL" id="GBXM01029885">
    <property type="protein sequence ID" value="JAH78692.1"/>
    <property type="molecule type" value="Transcribed_RNA"/>
</dbReference>
<reference evidence="1" key="1">
    <citation type="submission" date="2014-11" db="EMBL/GenBank/DDBJ databases">
        <authorList>
            <person name="Amaro Gonzalez C."/>
        </authorList>
    </citation>
    <scope>NUCLEOTIDE SEQUENCE</scope>
</reference>
<name>A0A0E9V1Z8_ANGAN</name>
<evidence type="ECO:0000313" key="1">
    <source>
        <dbReference type="EMBL" id="JAH72169.1"/>
    </source>
</evidence>
<dbReference type="EMBL" id="GBXM01036408">
    <property type="protein sequence ID" value="JAH72169.1"/>
    <property type="molecule type" value="Transcribed_RNA"/>
</dbReference>
<dbReference type="AlphaFoldDB" id="A0A0E9V1Z8"/>
<organism evidence="1">
    <name type="scientific">Anguilla anguilla</name>
    <name type="common">European freshwater eel</name>
    <name type="synonym">Muraena anguilla</name>
    <dbReference type="NCBI Taxonomy" id="7936"/>
    <lineage>
        <taxon>Eukaryota</taxon>
        <taxon>Metazoa</taxon>
        <taxon>Chordata</taxon>
        <taxon>Craniata</taxon>
        <taxon>Vertebrata</taxon>
        <taxon>Euteleostomi</taxon>
        <taxon>Actinopterygii</taxon>
        <taxon>Neopterygii</taxon>
        <taxon>Teleostei</taxon>
        <taxon>Anguilliformes</taxon>
        <taxon>Anguillidae</taxon>
        <taxon>Anguilla</taxon>
    </lineage>
</organism>
<sequence length="56" mass="6235">MGLRSGMSAGQSNSFTLFSTKPFQHCVCWGNVMKQERAFPKLFGEAKNCLECDSTQ</sequence>
<protein>
    <submittedName>
        <fullName evidence="1">Uncharacterized protein</fullName>
    </submittedName>
</protein>
<accession>A0A0E9V1Z8</accession>
<proteinExistence type="predicted"/>
<reference evidence="1" key="2">
    <citation type="journal article" date="2015" name="Fish Shellfish Immunol.">
        <title>Early steps in the European eel (Anguilla anguilla)-Vibrio vulnificus interaction in the gills: Role of the RtxA13 toxin.</title>
        <authorList>
            <person name="Callol A."/>
            <person name="Pajuelo D."/>
            <person name="Ebbesson L."/>
            <person name="Teles M."/>
            <person name="MacKenzie S."/>
            <person name="Amaro C."/>
        </authorList>
    </citation>
    <scope>NUCLEOTIDE SEQUENCE</scope>
</reference>